<dbReference type="Proteomes" id="UP000199421">
    <property type="component" value="Unassembled WGS sequence"/>
</dbReference>
<feature type="region of interest" description="Disordered" evidence="1">
    <location>
        <begin position="1"/>
        <end position="42"/>
    </location>
</feature>
<name>A0A1H7PYH8_OLID1</name>
<proteinExistence type="predicted"/>
<dbReference type="EMBL" id="FOAF01000002">
    <property type="protein sequence ID" value="SEL40763.1"/>
    <property type="molecule type" value="Genomic_DNA"/>
</dbReference>
<keyword evidence="2" id="KW-1133">Transmembrane helix</keyword>
<keyword evidence="4" id="KW-1185">Reference proteome</keyword>
<accession>A0A1H7PYH8</accession>
<gene>
    <name evidence="3" type="ORF">SAMN05661044_02400</name>
</gene>
<evidence type="ECO:0000313" key="4">
    <source>
        <dbReference type="Proteomes" id="UP000199421"/>
    </source>
</evidence>
<keyword evidence="2" id="KW-0472">Membrane</keyword>
<dbReference type="RefSeq" id="WP_093324430.1">
    <property type="nucleotide sequence ID" value="NZ_FOAF01000002.1"/>
</dbReference>
<dbReference type="OrthoDB" id="799952at2"/>
<dbReference type="STRING" id="407022.SAMN05661044_02400"/>
<dbReference type="AlphaFoldDB" id="A0A1H7PYH8"/>
<evidence type="ECO:0000256" key="1">
    <source>
        <dbReference type="SAM" id="MobiDB-lite"/>
    </source>
</evidence>
<evidence type="ECO:0000256" key="2">
    <source>
        <dbReference type="SAM" id="Phobius"/>
    </source>
</evidence>
<sequence length="67" mass="7630">MLITKEMIENDKNSSKTKVEEDYSAHKENPGPSPQALDEKSDKGSGKLLFWTLFVIVIILTVAWLFF</sequence>
<reference evidence="4" key="1">
    <citation type="submission" date="2016-10" db="EMBL/GenBank/DDBJ databases">
        <authorList>
            <person name="Varghese N."/>
            <person name="Submissions S."/>
        </authorList>
    </citation>
    <scope>NUCLEOTIDE SEQUENCE [LARGE SCALE GENOMIC DNA]</scope>
    <source>
        <strain evidence="4">DSM 18733</strain>
    </source>
</reference>
<protein>
    <submittedName>
        <fullName evidence="3">Uncharacterized protein</fullName>
    </submittedName>
</protein>
<feature type="transmembrane region" description="Helical" evidence="2">
    <location>
        <begin position="48"/>
        <end position="66"/>
    </location>
</feature>
<keyword evidence="2" id="KW-0812">Transmembrane</keyword>
<evidence type="ECO:0000313" key="3">
    <source>
        <dbReference type="EMBL" id="SEL40763.1"/>
    </source>
</evidence>
<feature type="compositionally biased region" description="Basic and acidic residues" evidence="1">
    <location>
        <begin position="1"/>
        <end position="29"/>
    </location>
</feature>
<organism evidence="3 4">
    <name type="scientific">Olivibacter domesticus</name>
    <name type="common">Pseudosphingobacterium domesticum</name>
    <dbReference type="NCBI Taxonomy" id="407022"/>
    <lineage>
        <taxon>Bacteria</taxon>
        <taxon>Pseudomonadati</taxon>
        <taxon>Bacteroidota</taxon>
        <taxon>Sphingobacteriia</taxon>
        <taxon>Sphingobacteriales</taxon>
        <taxon>Sphingobacteriaceae</taxon>
        <taxon>Olivibacter</taxon>
    </lineage>
</organism>